<keyword evidence="5" id="KW-1185">Reference proteome</keyword>
<accession>A0AAF3J9K5</accession>
<evidence type="ECO:0000313" key="6">
    <source>
        <dbReference type="WBParaSite" id="MBELARI_LOCUS4925"/>
    </source>
</evidence>
<dbReference type="WBParaSite" id="MBELARI_LOCUS4925">
    <property type="protein sequence ID" value="MBELARI_LOCUS4925"/>
    <property type="gene ID" value="MBELARI_LOCUS4925"/>
</dbReference>
<dbReference type="InterPro" id="IPR027417">
    <property type="entry name" value="P-loop_NTPase"/>
</dbReference>
<feature type="region of interest" description="Disordered" evidence="3">
    <location>
        <begin position="26"/>
        <end position="49"/>
    </location>
</feature>
<dbReference type="Proteomes" id="UP000887575">
    <property type="component" value="Unassembled WGS sequence"/>
</dbReference>
<dbReference type="GO" id="GO:0008146">
    <property type="term" value="F:sulfotransferase activity"/>
    <property type="evidence" value="ECO:0007669"/>
    <property type="project" value="InterPro"/>
</dbReference>
<evidence type="ECO:0000256" key="2">
    <source>
        <dbReference type="ARBA" id="ARBA00022679"/>
    </source>
</evidence>
<protein>
    <recommendedName>
        <fullName evidence="4">Sulfotransferase domain-containing protein</fullName>
    </recommendedName>
</protein>
<evidence type="ECO:0000313" key="5">
    <source>
        <dbReference type="Proteomes" id="UP000887575"/>
    </source>
</evidence>
<dbReference type="SUPFAM" id="SSF52540">
    <property type="entry name" value="P-loop containing nucleoside triphosphate hydrolases"/>
    <property type="match status" value="1"/>
</dbReference>
<organism evidence="5 6">
    <name type="scientific">Mesorhabditis belari</name>
    <dbReference type="NCBI Taxonomy" id="2138241"/>
    <lineage>
        <taxon>Eukaryota</taxon>
        <taxon>Metazoa</taxon>
        <taxon>Ecdysozoa</taxon>
        <taxon>Nematoda</taxon>
        <taxon>Chromadorea</taxon>
        <taxon>Rhabditida</taxon>
        <taxon>Rhabditina</taxon>
        <taxon>Rhabditomorpha</taxon>
        <taxon>Rhabditoidea</taxon>
        <taxon>Rhabditidae</taxon>
        <taxon>Mesorhabditinae</taxon>
        <taxon>Mesorhabditis</taxon>
    </lineage>
</organism>
<sequence>MSKIRSNPNYSKQNTLRLKLLQLEENDLPSTSPPPTPIAKTPTPIFRKGPNDARIYQPEGHPRQCVIDGEIWPPIFTPDNVRSAKAMHPREDDVFICTYPKCGTTWLQHIVHQLVRQEKYETGAGKEMCVQSPMIERMGATFSDSIQTPRILKTHFAMMNVPKSSKAKYIYCVRNPKDCLVSYYHHNRNFKIYNWADGTFDAFFELFISGQLAFGDYFDHLLGWLPCLESPNVLFLTYEEMYEDLTTAVQRIGTFLGGHAAQLVQDIEKLQQVVDASKLDSMKQDQGRWFPESILHKTEFIRKGGSRDWKNYLTKEQSDRLDTVYRTRCAGTSAENWWRRELAWDDEMTIPELETEDFDSDASSGVSSMLDDVDEELSISRRNSVVVRPNRHALRLNLIEKVQGISLNTLTVPSPILPSPLPRPQSPLSPHSLMHQRFLKRAGSCNSLSTGYGSVW</sequence>
<name>A0AAF3J9K5_9BILA</name>
<evidence type="ECO:0000256" key="1">
    <source>
        <dbReference type="ARBA" id="ARBA00005771"/>
    </source>
</evidence>
<dbReference type="Pfam" id="PF00685">
    <property type="entry name" value="Sulfotransfer_1"/>
    <property type="match status" value="1"/>
</dbReference>
<feature type="domain" description="Sulfotransferase" evidence="4">
    <location>
        <begin position="92"/>
        <end position="332"/>
    </location>
</feature>
<dbReference type="InterPro" id="IPR000863">
    <property type="entry name" value="Sulfotransferase_dom"/>
</dbReference>
<dbReference type="PANTHER" id="PTHR11783">
    <property type="entry name" value="SULFOTRANSFERASE SULT"/>
    <property type="match status" value="1"/>
</dbReference>
<evidence type="ECO:0000256" key="3">
    <source>
        <dbReference type="SAM" id="MobiDB-lite"/>
    </source>
</evidence>
<keyword evidence="2" id="KW-0808">Transferase</keyword>
<proteinExistence type="inferred from homology"/>
<dbReference type="Gene3D" id="3.40.50.300">
    <property type="entry name" value="P-loop containing nucleotide triphosphate hydrolases"/>
    <property type="match status" value="1"/>
</dbReference>
<dbReference type="AlphaFoldDB" id="A0AAF3J9K5"/>
<evidence type="ECO:0000259" key="4">
    <source>
        <dbReference type="Pfam" id="PF00685"/>
    </source>
</evidence>
<comment type="similarity">
    <text evidence="1">Belongs to the sulfotransferase 1 family.</text>
</comment>
<reference evidence="6" key="1">
    <citation type="submission" date="2024-02" db="UniProtKB">
        <authorList>
            <consortium name="WormBaseParasite"/>
        </authorList>
    </citation>
    <scope>IDENTIFICATION</scope>
</reference>